<evidence type="ECO:0000313" key="1">
    <source>
        <dbReference type="EMBL" id="GJT65179.1"/>
    </source>
</evidence>
<reference evidence="1" key="2">
    <citation type="submission" date="2022-01" db="EMBL/GenBank/DDBJ databases">
        <authorList>
            <person name="Yamashiro T."/>
            <person name="Shiraishi A."/>
            <person name="Satake H."/>
            <person name="Nakayama K."/>
        </authorList>
    </citation>
    <scope>NUCLEOTIDE SEQUENCE</scope>
</reference>
<dbReference type="Proteomes" id="UP001151760">
    <property type="component" value="Unassembled WGS sequence"/>
</dbReference>
<gene>
    <name evidence="1" type="ORF">Tco_1016659</name>
</gene>
<reference evidence="1" key="1">
    <citation type="journal article" date="2022" name="Int. J. Mol. Sci.">
        <title>Draft Genome of Tanacetum Coccineum: Genomic Comparison of Closely Related Tanacetum-Family Plants.</title>
        <authorList>
            <person name="Yamashiro T."/>
            <person name="Shiraishi A."/>
            <person name="Nakayama K."/>
            <person name="Satake H."/>
        </authorList>
    </citation>
    <scope>NUCLEOTIDE SEQUENCE</scope>
</reference>
<organism evidence="1 2">
    <name type="scientific">Tanacetum coccineum</name>
    <dbReference type="NCBI Taxonomy" id="301880"/>
    <lineage>
        <taxon>Eukaryota</taxon>
        <taxon>Viridiplantae</taxon>
        <taxon>Streptophyta</taxon>
        <taxon>Embryophyta</taxon>
        <taxon>Tracheophyta</taxon>
        <taxon>Spermatophyta</taxon>
        <taxon>Magnoliopsida</taxon>
        <taxon>eudicotyledons</taxon>
        <taxon>Gunneridae</taxon>
        <taxon>Pentapetalae</taxon>
        <taxon>asterids</taxon>
        <taxon>campanulids</taxon>
        <taxon>Asterales</taxon>
        <taxon>Asteraceae</taxon>
        <taxon>Asteroideae</taxon>
        <taxon>Anthemideae</taxon>
        <taxon>Anthemidinae</taxon>
        <taxon>Tanacetum</taxon>
    </lineage>
</organism>
<evidence type="ECO:0008006" key="3">
    <source>
        <dbReference type="Google" id="ProtNLM"/>
    </source>
</evidence>
<sequence length="293" mass="33365">MAPATRNTTSSSNGEGVDDSTRRYVDEALAGIRQSMQEMLNQINGLSLQNQDVRGWIFRCEQFFIIDVIPDEQKVRLLSVHLFDKALLWHRQFMKVHGENVSWPIYRDAVIQRFGTVFDDPMAELKILQEATLNAVKKKNKMQLGVGSNRYGSNSGNNGSNSKPLLALPSAYESWNNKPNTAPPRKQLTQKEYEEKRAKNFCFYCDKKFVSGHKCEGRLFTLIVLADTEELEEKFVDADGSLEEMESNDVQPQIYLNALSGVSSFQTLRVVGLFGNKHEQHILVNSSRFRVYS</sequence>
<protein>
    <recommendedName>
        <fullName evidence="3">Retrotransposon gag domain-containing protein</fullName>
    </recommendedName>
</protein>
<dbReference type="EMBL" id="BQNB010017610">
    <property type="protein sequence ID" value="GJT65179.1"/>
    <property type="molecule type" value="Genomic_DNA"/>
</dbReference>
<proteinExistence type="predicted"/>
<accession>A0ABQ5FQA4</accession>
<name>A0ABQ5FQA4_9ASTR</name>
<comment type="caution">
    <text evidence="1">The sequence shown here is derived from an EMBL/GenBank/DDBJ whole genome shotgun (WGS) entry which is preliminary data.</text>
</comment>
<keyword evidence="2" id="KW-1185">Reference proteome</keyword>
<evidence type="ECO:0000313" key="2">
    <source>
        <dbReference type="Proteomes" id="UP001151760"/>
    </source>
</evidence>